<proteinExistence type="predicted"/>
<feature type="non-terminal residue" evidence="2">
    <location>
        <position position="113"/>
    </location>
</feature>
<protein>
    <submittedName>
        <fullName evidence="2">Uncharacterized protein</fullName>
    </submittedName>
</protein>
<sequence>MQTISITERARRYVAKMPEAISGQHGHSTMFSVACVLTQGFDLNMGVARMLLEEYNATLTEPFLQRELEHKLRDAAKKGSTKGKGYLLNPSDKPIRVRITPKKPADTPPRIIH</sequence>
<evidence type="ECO:0000256" key="1">
    <source>
        <dbReference type="SAM" id="MobiDB-lite"/>
    </source>
</evidence>
<name>A0A382ZQ41_9ZZZZ</name>
<feature type="region of interest" description="Disordered" evidence="1">
    <location>
        <begin position="74"/>
        <end position="113"/>
    </location>
</feature>
<organism evidence="2">
    <name type="scientific">marine metagenome</name>
    <dbReference type="NCBI Taxonomy" id="408172"/>
    <lineage>
        <taxon>unclassified sequences</taxon>
        <taxon>metagenomes</taxon>
        <taxon>ecological metagenomes</taxon>
    </lineage>
</organism>
<reference evidence="2" key="1">
    <citation type="submission" date="2018-05" db="EMBL/GenBank/DDBJ databases">
        <authorList>
            <person name="Lanie J.A."/>
            <person name="Ng W.-L."/>
            <person name="Kazmierczak K.M."/>
            <person name="Andrzejewski T.M."/>
            <person name="Davidsen T.M."/>
            <person name="Wayne K.J."/>
            <person name="Tettelin H."/>
            <person name="Glass J.I."/>
            <person name="Rusch D."/>
            <person name="Podicherti R."/>
            <person name="Tsui H.-C.T."/>
            <person name="Winkler M.E."/>
        </authorList>
    </citation>
    <scope>NUCLEOTIDE SEQUENCE</scope>
</reference>
<dbReference type="EMBL" id="UINC01185613">
    <property type="protein sequence ID" value="SVD97410.1"/>
    <property type="molecule type" value="Genomic_DNA"/>
</dbReference>
<evidence type="ECO:0000313" key="2">
    <source>
        <dbReference type="EMBL" id="SVD97410.1"/>
    </source>
</evidence>
<gene>
    <name evidence="2" type="ORF">METZ01_LOCUS450264</name>
</gene>
<dbReference type="AlphaFoldDB" id="A0A382ZQ41"/>
<accession>A0A382ZQ41</accession>